<dbReference type="Gene3D" id="3.40.190.10">
    <property type="entry name" value="Periplasmic binding protein-like II"/>
    <property type="match status" value="2"/>
</dbReference>
<dbReference type="Gene3D" id="1.10.10.10">
    <property type="entry name" value="Winged helix-like DNA-binding domain superfamily/Winged helix DNA-binding domain"/>
    <property type="match status" value="1"/>
</dbReference>
<dbReference type="SUPFAM" id="SSF53850">
    <property type="entry name" value="Periplasmic binding protein-like II"/>
    <property type="match status" value="1"/>
</dbReference>
<evidence type="ECO:0000313" key="5">
    <source>
        <dbReference type="EMBL" id="UZC84583.1"/>
    </source>
</evidence>
<gene>
    <name evidence="5" type="ORF">OJY61_12050</name>
</gene>
<dbReference type="Proteomes" id="UP001163285">
    <property type="component" value="Chromosome"/>
</dbReference>
<keyword evidence="3" id="KW-0238">DNA-binding</keyword>
<dbReference type="FunFam" id="1.10.10.10:FF:000038">
    <property type="entry name" value="Glycine cleavage system transcriptional activator"/>
    <property type="match status" value="1"/>
</dbReference>
<dbReference type="SUPFAM" id="SSF46785">
    <property type="entry name" value="Winged helix' DNA-binding domain"/>
    <property type="match status" value="1"/>
</dbReference>
<evidence type="ECO:0000256" key="1">
    <source>
        <dbReference type="ARBA" id="ARBA00009437"/>
    </source>
</evidence>
<evidence type="ECO:0000256" key="4">
    <source>
        <dbReference type="ARBA" id="ARBA00023163"/>
    </source>
</evidence>
<dbReference type="PANTHER" id="PTHR30537:SF74">
    <property type="entry name" value="HTH-TYPE TRANSCRIPTIONAL REGULATOR TRPI"/>
    <property type="match status" value="1"/>
</dbReference>
<dbReference type="GO" id="GO:0043565">
    <property type="term" value="F:sequence-specific DNA binding"/>
    <property type="evidence" value="ECO:0007669"/>
    <property type="project" value="TreeGrafter"/>
</dbReference>
<dbReference type="Pfam" id="PF03466">
    <property type="entry name" value="LysR_substrate"/>
    <property type="match status" value="1"/>
</dbReference>
<dbReference type="InterPro" id="IPR000847">
    <property type="entry name" value="LysR_HTH_N"/>
</dbReference>
<evidence type="ECO:0000256" key="3">
    <source>
        <dbReference type="ARBA" id="ARBA00023125"/>
    </source>
</evidence>
<accession>A0A3G9IFX3</accession>
<dbReference type="PANTHER" id="PTHR30537">
    <property type="entry name" value="HTH-TYPE TRANSCRIPTIONAL REGULATOR"/>
    <property type="match status" value="1"/>
</dbReference>
<name>A0A3G9IFX3_AERCA</name>
<dbReference type="InterPro" id="IPR058163">
    <property type="entry name" value="LysR-type_TF_proteobact-type"/>
</dbReference>
<keyword evidence="2" id="KW-0805">Transcription regulation</keyword>
<dbReference type="GO" id="GO:0003700">
    <property type="term" value="F:DNA-binding transcription factor activity"/>
    <property type="evidence" value="ECO:0007669"/>
    <property type="project" value="InterPro"/>
</dbReference>
<dbReference type="InterPro" id="IPR036388">
    <property type="entry name" value="WH-like_DNA-bd_sf"/>
</dbReference>
<dbReference type="InterPro" id="IPR005119">
    <property type="entry name" value="LysR_subst-bd"/>
</dbReference>
<dbReference type="AlphaFoldDB" id="A0A3G9IFX3"/>
<dbReference type="RefSeq" id="WP_043155023.1">
    <property type="nucleotide sequence ID" value="NZ_AP019195.1"/>
</dbReference>
<dbReference type="GO" id="GO:0006351">
    <property type="term" value="P:DNA-templated transcription"/>
    <property type="evidence" value="ECO:0007669"/>
    <property type="project" value="TreeGrafter"/>
</dbReference>
<protein>
    <submittedName>
        <fullName evidence="5">LysR family transcriptional regulator</fullName>
    </submittedName>
</protein>
<evidence type="ECO:0000313" key="6">
    <source>
        <dbReference type="Proteomes" id="UP001163285"/>
    </source>
</evidence>
<sequence length="297" mass="33140">MMFKHWPPLNVLRGFEAAARLGSFHQAAQELHLTQSAISQQIRSLEELLGQPLFHRQGRSVALTDAGQDLLETTQQVLLQLAVGIQRLEQYRKPNQLVLNTSTAIARLWLLPRLADLHRKHPGIDLWLFTSDDTPNMAEQTIDISLRWGLAPQAECRHQPLLADRLLPVASPAVLAQPAQERTTLHGEREMDWHHWTLKGGDDLHLQTQGLNFSDPGLLQDAASAGLGVALASELLSRDARRQGWLLPLSSHRVAGPNWNMLIHQESEGSPQCRAVSQWLQQQFAAEAATRGKDATL</sequence>
<organism evidence="5 6">
    <name type="scientific">Aeromonas caviae</name>
    <name type="common">Aeromonas punctata</name>
    <dbReference type="NCBI Taxonomy" id="648"/>
    <lineage>
        <taxon>Bacteria</taxon>
        <taxon>Pseudomonadati</taxon>
        <taxon>Pseudomonadota</taxon>
        <taxon>Gammaproteobacteria</taxon>
        <taxon>Aeromonadales</taxon>
        <taxon>Aeromonadaceae</taxon>
        <taxon>Aeromonas</taxon>
    </lineage>
</organism>
<dbReference type="InterPro" id="IPR036390">
    <property type="entry name" value="WH_DNA-bd_sf"/>
</dbReference>
<dbReference type="Pfam" id="PF00126">
    <property type="entry name" value="HTH_1"/>
    <property type="match status" value="1"/>
</dbReference>
<dbReference type="PROSITE" id="PS50931">
    <property type="entry name" value="HTH_LYSR"/>
    <property type="match status" value="1"/>
</dbReference>
<dbReference type="PRINTS" id="PR00039">
    <property type="entry name" value="HTHLYSR"/>
</dbReference>
<dbReference type="EMBL" id="CP110176">
    <property type="protein sequence ID" value="UZC84583.1"/>
    <property type="molecule type" value="Genomic_DNA"/>
</dbReference>
<keyword evidence="4" id="KW-0804">Transcription</keyword>
<evidence type="ECO:0000256" key="2">
    <source>
        <dbReference type="ARBA" id="ARBA00023015"/>
    </source>
</evidence>
<comment type="similarity">
    <text evidence="1">Belongs to the LysR transcriptional regulatory family.</text>
</comment>
<reference evidence="5" key="1">
    <citation type="submission" date="2023-04" db="EMBL/GenBank/DDBJ databases">
        <title>Whole Genome Sequence of Multi-drug resistant Aeromonas caviae as a gut pathogen in newborn.</title>
        <authorList>
            <person name="Jadhav S.V."/>
            <person name="Saroj S.D."/>
            <person name="Saha U.B."/>
            <person name="Sen S."/>
            <person name="Kher A."/>
        </authorList>
    </citation>
    <scope>NUCLEOTIDE SEQUENCE</scope>
    <source>
        <strain evidence="5">SVJ23</strain>
    </source>
</reference>
<proteinExistence type="inferred from homology"/>